<keyword evidence="3" id="KW-1185">Reference proteome</keyword>
<evidence type="ECO:0000313" key="3">
    <source>
        <dbReference type="Proteomes" id="UP000516380"/>
    </source>
</evidence>
<evidence type="ECO:0000313" key="2">
    <source>
        <dbReference type="EMBL" id="BCI90329.1"/>
    </source>
</evidence>
<dbReference type="GO" id="GO:0006415">
    <property type="term" value="P:translational termination"/>
    <property type="evidence" value="ECO:0007669"/>
    <property type="project" value="InterPro"/>
</dbReference>
<dbReference type="SUPFAM" id="SSF75620">
    <property type="entry name" value="Release factor"/>
    <property type="match status" value="1"/>
</dbReference>
<sequence length="52" mass="5673">MAEADAELKALHAEIEATEVRTLLSGEYDEREALVTIRSGAGEWTRPTGPKC</sequence>
<feature type="domain" description="Peptide chain release factor" evidence="1">
    <location>
        <begin position="3"/>
        <end position="42"/>
    </location>
</feature>
<organism evidence="2 3">
    <name type="scientific">Mycobacterium kansasii</name>
    <dbReference type="NCBI Taxonomy" id="1768"/>
    <lineage>
        <taxon>Bacteria</taxon>
        <taxon>Bacillati</taxon>
        <taxon>Actinomycetota</taxon>
        <taxon>Actinomycetes</taxon>
        <taxon>Mycobacteriales</taxon>
        <taxon>Mycobacteriaceae</taxon>
        <taxon>Mycobacterium</taxon>
    </lineage>
</organism>
<protein>
    <recommendedName>
        <fullName evidence="1">Peptide chain release factor domain-containing protein</fullName>
    </recommendedName>
</protein>
<evidence type="ECO:0000259" key="1">
    <source>
        <dbReference type="Pfam" id="PF03462"/>
    </source>
</evidence>
<dbReference type="Pfam" id="PF03462">
    <property type="entry name" value="PCRF"/>
    <property type="match status" value="1"/>
</dbReference>
<dbReference type="InterPro" id="IPR045853">
    <property type="entry name" value="Pep_chain_release_fac_I_sf"/>
</dbReference>
<name>A0A7G1IKK6_MYCKA</name>
<dbReference type="Proteomes" id="UP000516380">
    <property type="component" value="Chromosome"/>
</dbReference>
<dbReference type="AlphaFoldDB" id="A0A7G1IKK6"/>
<gene>
    <name evidence="2" type="ORF">NIIDMKKI_55350</name>
</gene>
<proteinExistence type="predicted"/>
<dbReference type="EMBL" id="AP023343">
    <property type="protein sequence ID" value="BCI90329.1"/>
    <property type="molecule type" value="Genomic_DNA"/>
</dbReference>
<reference evidence="2 3" key="1">
    <citation type="submission" date="2020-07" db="EMBL/GenBank/DDBJ databases">
        <title>Mycobacterium kansasii (former subtype) with zoonotic potential isolated from diseased indoor pet cat, Japan.</title>
        <authorList>
            <person name="Fukano H."/>
            <person name="Terazono T."/>
            <person name="Hoshino Y."/>
        </authorList>
    </citation>
    <scope>NUCLEOTIDE SEQUENCE [LARGE SCALE GENOMIC DNA]</scope>
    <source>
        <strain evidence="2 3">Kuro-I</strain>
    </source>
</reference>
<accession>A0A7G1IKK6</accession>
<dbReference type="InterPro" id="IPR005139">
    <property type="entry name" value="PCRF"/>
</dbReference>